<keyword evidence="1" id="KW-0809">Transit peptide</keyword>
<name>A0ABT2ZE92_9RHOB</name>
<dbReference type="NCBIfam" id="TIGR03317">
    <property type="entry name" value="ygfZ_signature"/>
    <property type="match status" value="1"/>
</dbReference>
<dbReference type="PANTHER" id="PTHR22602:SF0">
    <property type="entry name" value="TRANSFERASE CAF17, MITOCHONDRIAL-RELATED"/>
    <property type="match status" value="1"/>
</dbReference>
<dbReference type="InterPro" id="IPR057460">
    <property type="entry name" value="CAF17_C"/>
</dbReference>
<keyword evidence="5" id="KW-1185">Reference proteome</keyword>
<dbReference type="Pfam" id="PF25455">
    <property type="entry name" value="Beta-barrel_CAF17_C"/>
    <property type="match status" value="1"/>
</dbReference>
<comment type="caution">
    <text evidence="4">The sequence shown here is derived from an EMBL/GenBank/DDBJ whole genome shotgun (WGS) entry which is preliminary data.</text>
</comment>
<evidence type="ECO:0000313" key="4">
    <source>
        <dbReference type="EMBL" id="MCV2869468.1"/>
    </source>
</evidence>
<feature type="region of interest" description="Disordered" evidence="2">
    <location>
        <begin position="95"/>
        <end position="117"/>
    </location>
</feature>
<reference evidence="4 5" key="1">
    <citation type="submission" date="2022-10" db="EMBL/GenBank/DDBJ databases">
        <title>Defluviimonas sp. nov., isolated from ocean surface water.</title>
        <authorList>
            <person name="He W."/>
            <person name="Wang L."/>
            <person name="Zhang D.-F."/>
        </authorList>
    </citation>
    <scope>NUCLEOTIDE SEQUENCE [LARGE SCALE GENOMIC DNA]</scope>
    <source>
        <strain evidence="4 5">WL0002</strain>
    </source>
</reference>
<evidence type="ECO:0000256" key="1">
    <source>
        <dbReference type="ARBA" id="ARBA00022946"/>
    </source>
</evidence>
<organism evidence="4 5">
    <name type="scientific">Albidovulum marisflavi</name>
    <dbReference type="NCBI Taxonomy" id="2984159"/>
    <lineage>
        <taxon>Bacteria</taxon>
        <taxon>Pseudomonadati</taxon>
        <taxon>Pseudomonadota</taxon>
        <taxon>Alphaproteobacteria</taxon>
        <taxon>Rhodobacterales</taxon>
        <taxon>Paracoccaceae</taxon>
        <taxon>Albidovulum</taxon>
    </lineage>
</organism>
<feature type="domain" description="CAF17 C-terminal" evidence="3">
    <location>
        <begin position="191"/>
        <end position="249"/>
    </location>
</feature>
<dbReference type="InterPro" id="IPR027266">
    <property type="entry name" value="TrmE/GcvT-like"/>
</dbReference>
<dbReference type="PIRSF" id="PIRSF006487">
    <property type="entry name" value="GcvT"/>
    <property type="match status" value="1"/>
</dbReference>
<dbReference type="SUPFAM" id="SSF103025">
    <property type="entry name" value="Folate-binding domain"/>
    <property type="match status" value="1"/>
</dbReference>
<sequence>MIGERIDDRTVLKITGKDREAFLQNLVTNDLRGLSHGLVYAALLTPQGKYLADFFLVPAEDAILLDVAADVAPGLERRLMMYRLRADAQIAATDTKVSRGLGPRPEGAFDDPRHPDLGWRRYGTEPGSAPRIDWDAIRVEHCVPQAGIELVPDESYILECGFERLHGVDFRKGCYVGQEVTARMKHKTDLRKGLATVTVQGEAAPGTEILSDGKPAGRLCTRSGDRAIAYLRFDRAEGPMQAGAATVMAD</sequence>
<dbReference type="PANTHER" id="PTHR22602">
    <property type="entry name" value="TRANSFERASE CAF17, MITOCHONDRIAL-RELATED"/>
    <property type="match status" value="1"/>
</dbReference>
<evidence type="ECO:0000256" key="2">
    <source>
        <dbReference type="SAM" id="MobiDB-lite"/>
    </source>
</evidence>
<gene>
    <name evidence="4" type="ORF">OEW28_12610</name>
</gene>
<dbReference type="Gene3D" id="3.30.1360.120">
    <property type="entry name" value="Probable tRNA modification gtpase trme, domain 1"/>
    <property type="match status" value="2"/>
</dbReference>
<dbReference type="Proteomes" id="UP001652542">
    <property type="component" value="Unassembled WGS sequence"/>
</dbReference>
<evidence type="ECO:0000313" key="5">
    <source>
        <dbReference type="Proteomes" id="UP001652542"/>
    </source>
</evidence>
<accession>A0ABT2ZE92</accession>
<protein>
    <submittedName>
        <fullName evidence="4">Folate-binding protein</fullName>
    </submittedName>
</protein>
<dbReference type="InterPro" id="IPR017703">
    <property type="entry name" value="YgfZ/GCV_T_CS"/>
</dbReference>
<dbReference type="InterPro" id="IPR045179">
    <property type="entry name" value="YgfZ/GcvT"/>
</dbReference>
<dbReference type="RefSeq" id="WP_263735125.1">
    <property type="nucleotide sequence ID" value="NZ_JAOWKY010000003.1"/>
</dbReference>
<evidence type="ECO:0000259" key="3">
    <source>
        <dbReference type="Pfam" id="PF25455"/>
    </source>
</evidence>
<dbReference type="EMBL" id="JAOWKY010000003">
    <property type="protein sequence ID" value="MCV2869468.1"/>
    <property type="molecule type" value="Genomic_DNA"/>
</dbReference>
<proteinExistence type="predicted"/>